<evidence type="ECO:0000313" key="2">
    <source>
        <dbReference type="EMBL" id="SFK85430.1"/>
    </source>
</evidence>
<dbReference type="AlphaFoldDB" id="A0A1I4CXR8"/>
<evidence type="ECO:0000313" key="3">
    <source>
        <dbReference type="Proteomes" id="UP000199025"/>
    </source>
</evidence>
<evidence type="ECO:0000259" key="1">
    <source>
        <dbReference type="Pfam" id="PF21986"/>
    </source>
</evidence>
<organism evidence="2 3">
    <name type="scientific">Amycolatopsis sacchari</name>
    <dbReference type="NCBI Taxonomy" id="115433"/>
    <lineage>
        <taxon>Bacteria</taxon>
        <taxon>Bacillati</taxon>
        <taxon>Actinomycetota</taxon>
        <taxon>Actinomycetes</taxon>
        <taxon>Pseudonocardiales</taxon>
        <taxon>Pseudonocardiaceae</taxon>
        <taxon>Amycolatopsis</taxon>
    </lineage>
</organism>
<gene>
    <name evidence="2" type="ORF">SAMN05421835_13829</name>
</gene>
<dbReference type="OrthoDB" id="182039at2"/>
<dbReference type="InterPro" id="IPR036928">
    <property type="entry name" value="AS_sf"/>
</dbReference>
<dbReference type="RefSeq" id="WP_091516478.1">
    <property type="nucleotide sequence ID" value="NZ_FORP01000038.1"/>
</dbReference>
<dbReference type="InterPro" id="IPR053844">
    <property type="entry name" value="AH_C"/>
</dbReference>
<protein>
    <recommendedName>
        <fullName evidence="1">Allophanate hydrolase C-terminal domain-containing protein</fullName>
    </recommendedName>
</protein>
<name>A0A1I4CXR8_9PSEU</name>
<dbReference type="Gene3D" id="3.10.490.10">
    <property type="entry name" value="Gamma-glutamyl cyclotransferase-like"/>
    <property type="match status" value="1"/>
</dbReference>
<feature type="domain" description="Allophanate hydrolase C-terminal" evidence="1">
    <location>
        <begin position="256"/>
        <end position="370"/>
    </location>
</feature>
<dbReference type="Proteomes" id="UP000199025">
    <property type="component" value="Unassembled WGS sequence"/>
</dbReference>
<dbReference type="Pfam" id="PF21986">
    <property type="entry name" value="AH_C"/>
    <property type="match status" value="1"/>
</dbReference>
<proteinExistence type="predicted"/>
<keyword evidence="3" id="KW-1185">Reference proteome</keyword>
<accession>A0A1I4CXR8</accession>
<reference evidence="2 3" key="1">
    <citation type="submission" date="2016-10" db="EMBL/GenBank/DDBJ databases">
        <authorList>
            <person name="de Groot N.N."/>
        </authorList>
    </citation>
    <scope>NUCLEOTIDE SEQUENCE [LARGE SCALE GENOMIC DNA]</scope>
    <source>
        <strain evidence="2 3">DSM 44468</strain>
    </source>
</reference>
<sequence length="381" mass="39943">METLPLPPEPAPLPPAPVTAHRQVLAAYDRIAEVARPELWCTLRSCEEVLIDAKAVDERVRAGESLPLAGLLAVGAALDGLTEAGAVVLGDAADDQCGELVGLDIADIAIGAGRVAPPDVVVVTPTAGLAPDRISVFARTVEDAQRTLRAITTHPWPASVRLSAGEHPRIAVPAGLAKTTGDLLAWGAVVERDHALAGHDALVAPPGLLEPHAPPSVRVPAADVFAAPFDDQVALDIAAFLHGEQLREPCADTGTDVVVFGTHLRGQPLNRLFTELGARFRSEVKTAPRYRLIAGATEPGVVPAAGGASLSGERWTISPAGLEAFAAQLPGSLKLREIELDDGRTALGVHCTDTRTGRDITAFGDWRAYLRYLTATRPMSG</sequence>
<dbReference type="STRING" id="115433.SAMN05421835_13829"/>
<dbReference type="EMBL" id="FORP01000038">
    <property type="protein sequence ID" value="SFK85430.1"/>
    <property type="molecule type" value="Genomic_DNA"/>
</dbReference>
<dbReference type="SUPFAM" id="SSF75304">
    <property type="entry name" value="Amidase signature (AS) enzymes"/>
    <property type="match status" value="1"/>
</dbReference>